<dbReference type="GO" id="GO:0003677">
    <property type="term" value="F:DNA binding"/>
    <property type="evidence" value="ECO:0007669"/>
    <property type="project" value="InterPro"/>
</dbReference>
<sequence>MKDLWTVKYRPNTFDEIIGNEQSLDMIIRLARSNNLPHLVFHGPENSGKSSTAFALAFDLYGDDYERNLAYFNASDFFEQGKSYLVRDKRFLRILGTDDPKKISSSVINVFKEVINEYASMAPMDADFKIIFIDNAESLNSDSQHALRRIMEKYTTTCRFILSTTQPSKLITPLRSRGLQLFFTHVSDAKLAEFIAKVIENEGLTVTSDGIDALVYHARGNIARALNTLQIASIQPGSDNIGPQQIYDATLGESSENVAMLFDSITSKNVLEARKYIDALILEEGLSGQEILLQLHKTVIASNEPDDLIARWVTKIADTDLYLTESANDRIQLEALVAGFCQ</sequence>
<dbReference type="Gene3D" id="3.40.50.300">
    <property type="entry name" value="P-loop containing nucleotide triphosphate hydrolases"/>
    <property type="match status" value="1"/>
</dbReference>
<protein>
    <recommendedName>
        <fullName evidence="2">Replication factor C small subunit</fullName>
    </recommendedName>
    <alternativeName>
        <fullName evidence="6">Clamp loader small subunit</fullName>
    </alternativeName>
</protein>
<dbReference type="GO" id="GO:0005524">
    <property type="term" value="F:ATP binding"/>
    <property type="evidence" value="ECO:0007669"/>
    <property type="project" value="UniProtKB-KW"/>
</dbReference>
<keyword evidence="4" id="KW-0547">Nucleotide-binding</keyword>
<accession>A0A1I4QRI0</accession>
<evidence type="ECO:0000313" key="10">
    <source>
        <dbReference type="Proteomes" id="UP000198535"/>
    </source>
</evidence>
<evidence type="ECO:0000256" key="3">
    <source>
        <dbReference type="ARBA" id="ARBA00022705"/>
    </source>
</evidence>
<evidence type="ECO:0000256" key="2">
    <source>
        <dbReference type="ARBA" id="ARBA00014164"/>
    </source>
</evidence>
<dbReference type="GO" id="GO:0016887">
    <property type="term" value="F:ATP hydrolysis activity"/>
    <property type="evidence" value="ECO:0007669"/>
    <property type="project" value="InterPro"/>
</dbReference>
<feature type="domain" description="Replication factor C C-terminal" evidence="8">
    <location>
        <begin position="257"/>
        <end position="338"/>
    </location>
</feature>
<evidence type="ECO:0000256" key="1">
    <source>
        <dbReference type="ARBA" id="ARBA00009668"/>
    </source>
</evidence>
<dbReference type="SUPFAM" id="SSF52540">
    <property type="entry name" value="P-loop containing nucleoside triphosphate hydrolases"/>
    <property type="match status" value="1"/>
</dbReference>
<dbReference type="GO" id="GO:0006261">
    <property type="term" value="P:DNA-templated DNA replication"/>
    <property type="evidence" value="ECO:0007669"/>
    <property type="project" value="TreeGrafter"/>
</dbReference>
<dbReference type="InterPro" id="IPR013748">
    <property type="entry name" value="Rep_factorC_C"/>
</dbReference>
<dbReference type="Gene3D" id="1.20.272.10">
    <property type="match status" value="1"/>
</dbReference>
<name>A0A1I4QRI0_9EURY</name>
<keyword evidence="5" id="KW-0067">ATP-binding</keyword>
<dbReference type="Proteomes" id="UP000198535">
    <property type="component" value="Unassembled WGS sequence"/>
</dbReference>
<dbReference type="PANTHER" id="PTHR11669:SF20">
    <property type="entry name" value="REPLICATION FACTOR C SUBUNIT 4"/>
    <property type="match status" value="1"/>
</dbReference>
<evidence type="ECO:0000259" key="8">
    <source>
        <dbReference type="Pfam" id="PF08542"/>
    </source>
</evidence>
<proteinExistence type="inferred from homology"/>
<dbReference type="STRING" id="487685.SAMN04488696_1162"/>
<feature type="domain" description="ATPase AAA-type core" evidence="7">
    <location>
        <begin position="40"/>
        <end position="177"/>
    </location>
</feature>
<dbReference type="InterPro" id="IPR027417">
    <property type="entry name" value="P-loop_NTPase"/>
</dbReference>
<evidence type="ECO:0000256" key="6">
    <source>
        <dbReference type="ARBA" id="ARBA00031749"/>
    </source>
</evidence>
<dbReference type="Gene3D" id="1.10.8.60">
    <property type="match status" value="1"/>
</dbReference>
<dbReference type="EMBL" id="FOUJ01000002">
    <property type="protein sequence ID" value="SFM42637.1"/>
    <property type="molecule type" value="Genomic_DNA"/>
</dbReference>
<comment type="similarity">
    <text evidence="1">Belongs to the activator 1 small subunits family. RfcS subfamily.</text>
</comment>
<evidence type="ECO:0000256" key="4">
    <source>
        <dbReference type="ARBA" id="ARBA00022741"/>
    </source>
</evidence>
<dbReference type="NCBIfam" id="NF009067">
    <property type="entry name" value="PRK12402.1"/>
    <property type="match status" value="1"/>
</dbReference>
<keyword evidence="3" id="KW-0235">DNA replication</keyword>
<dbReference type="PANTHER" id="PTHR11669">
    <property type="entry name" value="REPLICATION FACTOR C / DNA POLYMERASE III GAMMA-TAU SUBUNIT"/>
    <property type="match status" value="1"/>
</dbReference>
<dbReference type="CDD" id="cd00009">
    <property type="entry name" value="AAA"/>
    <property type="match status" value="1"/>
</dbReference>
<dbReference type="RefSeq" id="WP_091934579.1">
    <property type="nucleotide sequence ID" value="NZ_FOUJ01000002.1"/>
</dbReference>
<dbReference type="GO" id="GO:0006281">
    <property type="term" value="P:DNA repair"/>
    <property type="evidence" value="ECO:0007669"/>
    <property type="project" value="TreeGrafter"/>
</dbReference>
<dbReference type="AlphaFoldDB" id="A0A1I4QRI0"/>
<dbReference type="InterPro" id="IPR050238">
    <property type="entry name" value="DNA_Rep/Repair_Clamp_Loader"/>
</dbReference>
<organism evidence="9 10">
    <name type="scientific">Methanolobus profundi</name>
    <dbReference type="NCBI Taxonomy" id="487685"/>
    <lineage>
        <taxon>Archaea</taxon>
        <taxon>Methanobacteriati</taxon>
        <taxon>Methanobacteriota</taxon>
        <taxon>Stenosarchaea group</taxon>
        <taxon>Methanomicrobia</taxon>
        <taxon>Methanosarcinales</taxon>
        <taxon>Methanosarcinaceae</taxon>
        <taxon>Methanolobus</taxon>
    </lineage>
</organism>
<dbReference type="SUPFAM" id="SSF48019">
    <property type="entry name" value="post-AAA+ oligomerization domain-like"/>
    <property type="match status" value="1"/>
</dbReference>
<dbReference type="InterPro" id="IPR008921">
    <property type="entry name" value="DNA_pol3_clamp-load_cplx_C"/>
</dbReference>
<evidence type="ECO:0000259" key="7">
    <source>
        <dbReference type="Pfam" id="PF00004"/>
    </source>
</evidence>
<dbReference type="InterPro" id="IPR003959">
    <property type="entry name" value="ATPase_AAA_core"/>
</dbReference>
<dbReference type="Pfam" id="PF00004">
    <property type="entry name" value="AAA"/>
    <property type="match status" value="1"/>
</dbReference>
<dbReference type="GO" id="GO:0005663">
    <property type="term" value="C:DNA replication factor C complex"/>
    <property type="evidence" value="ECO:0007669"/>
    <property type="project" value="TreeGrafter"/>
</dbReference>
<evidence type="ECO:0000256" key="5">
    <source>
        <dbReference type="ARBA" id="ARBA00022840"/>
    </source>
</evidence>
<dbReference type="Pfam" id="PF08542">
    <property type="entry name" value="Rep_fac_C"/>
    <property type="match status" value="1"/>
</dbReference>
<reference evidence="10" key="1">
    <citation type="submission" date="2016-10" db="EMBL/GenBank/DDBJ databases">
        <authorList>
            <person name="Varghese N."/>
            <person name="Submissions S."/>
        </authorList>
    </citation>
    <scope>NUCLEOTIDE SEQUENCE [LARGE SCALE GENOMIC DNA]</scope>
    <source>
        <strain evidence="10">Mob M</strain>
    </source>
</reference>
<keyword evidence="10" id="KW-1185">Reference proteome</keyword>
<dbReference type="OrthoDB" id="7928at2157"/>
<dbReference type="GO" id="GO:0003689">
    <property type="term" value="F:DNA clamp loader activity"/>
    <property type="evidence" value="ECO:0007669"/>
    <property type="project" value="TreeGrafter"/>
</dbReference>
<gene>
    <name evidence="9" type="ORF">SAMN04488696_1162</name>
</gene>
<evidence type="ECO:0000313" key="9">
    <source>
        <dbReference type="EMBL" id="SFM42637.1"/>
    </source>
</evidence>